<dbReference type="Proteomes" id="UP000607559">
    <property type="component" value="Unassembled WGS sequence"/>
</dbReference>
<accession>A0A8J2UG56</accession>
<evidence type="ECO:0008006" key="3">
    <source>
        <dbReference type="Google" id="ProtNLM"/>
    </source>
</evidence>
<reference evidence="1" key="2">
    <citation type="submission" date="2020-09" db="EMBL/GenBank/DDBJ databases">
        <authorList>
            <person name="Sun Q."/>
            <person name="Zhou Y."/>
        </authorList>
    </citation>
    <scope>NUCLEOTIDE SEQUENCE</scope>
    <source>
        <strain evidence="1">CGMCC 1.15448</strain>
    </source>
</reference>
<dbReference type="AlphaFoldDB" id="A0A8J2UG56"/>
<dbReference type="EMBL" id="BMJC01000004">
    <property type="protein sequence ID" value="GGB12647.1"/>
    <property type="molecule type" value="Genomic_DNA"/>
</dbReference>
<organism evidence="1 2">
    <name type="scientific">Puia dinghuensis</name>
    <dbReference type="NCBI Taxonomy" id="1792502"/>
    <lineage>
        <taxon>Bacteria</taxon>
        <taxon>Pseudomonadati</taxon>
        <taxon>Bacteroidota</taxon>
        <taxon>Chitinophagia</taxon>
        <taxon>Chitinophagales</taxon>
        <taxon>Chitinophagaceae</taxon>
        <taxon>Puia</taxon>
    </lineage>
</organism>
<evidence type="ECO:0000313" key="1">
    <source>
        <dbReference type="EMBL" id="GGB12647.1"/>
    </source>
</evidence>
<dbReference type="InterPro" id="IPR024422">
    <property type="entry name" value="Protein_unknown_function_OB"/>
</dbReference>
<protein>
    <recommendedName>
        <fullName evidence="3">tRNA_anti-like</fullName>
    </recommendedName>
</protein>
<name>A0A8J2UG56_9BACT</name>
<comment type="caution">
    <text evidence="1">The sequence shown here is derived from an EMBL/GenBank/DDBJ whole genome shotgun (WGS) entry which is preliminary data.</text>
</comment>
<proteinExistence type="predicted"/>
<reference evidence="1" key="1">
    <citation type="journal article" date="2014" name="Int. J. Syst. Evol. Microbiol.">
        <title>Complete genome sequence of Corynebacterium casei LMG S-19264T (=DSM 44701T), isolated from a smear-ripened cheese.</title>
        <authorList>
            <consortium name="US DOE Joint Genome Institute (JGI-PGF)"/>
            <person name="Walter F."/>
            <person name="Albersmeier A."/>
            <person name="Kalinowski J."/>
            <person name="Ruckert C."/>
        </authorList>
    </citation>
    <scope>NUCLEOTIDE SEQUENCE</scope>
    <source>
        <strain evidence="1">CGMCC 1.15448</strain>
    </source>
</reference>
<dbReference type="Pfam" id="PF12869">
    <property type="entry name" value="tRNA_anti-like"/>
    <property type="match status" value="1"/>
</dbReference>
<keyword evidence="2" id="KW-1185">Reference proteome</keyword>
<dbReference type="RefSeq" id="WP_188935070.1">
    <property type="nucleotide sequence ID" value="NZ_BMJC01000004.1"/>
</dbReference>
<evidence type="ECO:0000313" key="2">
    <source>
        <dbReference type="Proteomes" id="UP000607559"/>
    </source>
</evidence>
<gene>
    <name evidence="1" type="ORF">GCM10011511_40350</name>
</gene>
<sequence length="138" mass="14579">MRKKYIMVALLGVLLSAVAGWAFYLYNKPHRNVAGVRAVAEIDAAGLYAAYKQDETGADRKFVGKVIEVKGTIITVQLTDSTANVRLGAAGTDGAVSCDFLVGKGTKPDLPSKGSAVVIKGRCTGFLEDVNLVDCVVE</sequence>